<proteinExistence type="predicted"/>
<comment type="caution">
    <text evidence="2">The sequence shown here is derived from an EMBL/GenBank/DDBJ whole genome shotgun (WGS) entry which is preliminary data.</text>
</comment>
<reference evidence="2" key="1">
    <citation type="submission" date="2020-07" db="EMBL/GenBank/DDBJ databases">
        <authorList>
            <person name="Nazaruddin N."/>
        </authorList>
    </citation>
    <scope>NUCLEOTIDE SEQUENCE</scope>
</reference>
<evidence type="ECO:0000259" key="1">
    <source>
        <dbReference type="Pfam" id="PF18701"/>
    </source>
</evidence>
<dbReference type="Proteomes" id="UP000752696">
    <property type="component" value="Unassembled WGS sequence"/>
</dbReference>
<organism evidence="2 3">
    <name type="scientific">Heterotrigona itama</name>
    <dbReference type="NCBI Taxonomy" id="395501"/>
    <lineage>
        <taxon>Eukaryota</taxon>
        <taxon>Metazoa</taxon>
        <taxon>Ecdysozoa</taxon>
        <taxon>Arthropoda</taxon>
        <taxon>Hexapoda</taxon>
        <taxon>Insecta</taxon>
        <taxon>Pterygota</taxon>
        <taxon>Neoptera</taxon>
        <taxon>Endopterygota</taxon>
        <taxon>Hymenoptera</taxon>
        <taxon>Apocrita</taxon>
        <taxon>Aculeata</taxon>
        <taxon>Apoidea</taxon>
        <taxon>Anthophila</taxon>
        <taxon>Apidae</taxon>
        <taxon>Heterotrigona</taxon>
    </lineage>
</organism>
<protein>
    <recommendedName>
        <fullName evidence="1">DUF5641 domain-containing protein</fullName>
    </recommendedName>
</protein>
<dbReference type="EMBL" id="CAJDYZ010011245">
    <property type="protein sequence ID" value="CAD1479160.1"/>
    <property type="molecule type" value="Genomic_DNA"/>
</dbReference>
<dbReference type="AlphaFoldDB" id="A0A6V7HEY2"/>
<feature type="domain" description="DUF5641" evidence="1">
    <location>
        <begin position="47"/>
        <end position="97"/>
    </location>
</feature>
<gene>
    <name evidence="2" type="ORF">MHI_LOCUS844062</name>
</gene>
<evidence type="ECO:0000313" key="2">
    <source>
        <dbReference type="EMBL" id="CAD1479160.1"/>
    </source>
</evidence>
<feature type="non-terminal residue" evidence="2">
    <location>
        <position position="1"/>
    </location>
</feature>
<sequence>HFLVKHLFTDPVITEVQIYHLSQASTSNTSYASNISGNGDNLITSHFGVDIMMMLKGKDLPPLNWKLGRITAVHPGKSSIIRVVSIKTTDHQNMCSIQRAPLRFDLILTRPPINESPTSNPIK</sequence>
<dbReference type="Pfam" id="PF18701">
    <property type="entry name" value="DUF5641"/>
    <property type="match status" value="1"/>
</dbReference>
<keyword evidence="3" id="KW-1185">Reference proteome</keyword>
<dbReference type="OrthoDB" id="6615390at2759"/>
<feature type="non-terminal residue" evidence="2">
    <location>
        <position position="123"/>
    </location>
</feature>
<evidence type="ECO:0000313" key="3">
    <source>
        <dbReference type="Proteomes" id="UP000752696"/>
    </source>
</evidence>
<accession>A0A6V7HEY2</accession>
<name>A0A6V7HEY2_9HYME</name>
<dbReference type="InterPro" id="IPR040676">
    <property type="entry name" value="DUF5641"/>
</dbReference>